<dbReference type="Proteomes" id="UP000516412">
    <property type="component" value="Chromosome"/>
</dbReference>
<accession>A0A7H1M875</accession>
<organism evidence="2 3">
    <name type="scientific">Neisseria musculi</name>
    <dbReference type="NCBI Taxonomy" id="1815583"/>
    <lineage>
        <taxon>Bacteria</taxon>
        <taxon>Pseudomonadati</taxon>
        <taxon>Pseudomonadota</taxon>
        <taxon>Betaproteobacteria</taxon>
        <taxon>Neisseriales</taxon>
        <taxon>Neisseriaceae</taxon>
        <taxon>Neisseria</taxon>
    </lineage>
</organism>
<dbReference type="KEGG" id="nmus:H7A79_0128"/>
<proteinExistence type="predicted"/>
<reference evidence="2" key="1">
    <citation type="submission" date="2024-06" db="EMBL/GenBank/DDBJ databases">
        <title>Complete Genome Sequence of mouse commensal type strain Neisseria musculi.</title>
        <authorList>
            <person name="Thapa E."/>
            <person name="Aluvathingal J."/>
            <person name="Nadendla S."/>
            <person name="Mehta A."/>
            <person name="Tettelin H."/>
            <person name="Weyand N.J."/>
        </authorList>
    </citation>
    <scope>NUCLEOTIDE SEQUENCE</scope>
    <source>
        <strain evidence="2">NW831</strain>
    </source>
</reference>
<evidence type="ECO:0000256" key="1">
    <source>
        <dbReference type="SAM" id="MobiDB-lite"/>
    </source>
</evidence>
<evidence type="ECO:0000313" key="2">
    <source>
        <dbReference type="EMBL" id="QNT57840.1"/>
    </source>
</evidence>
<sequence>MPDGEQAGTDWESDNGKDKTRHAGPHGSFKYVCASMAFNGMFGFGIDERVERTDWTTPKKRTV</sequence>
<protein>
    <submittedName>
        <fullName evidence="2">Uncharacterized protein</fullName>
    </submittedName>
</protein>
<gene>
    <name evidence="2" type="ORF">H7A79_0128</name>
</gene>
<dbReference type="EMBL" id="CP060414">
    <property type="protein sequence ID" value="QNT57840.1"/>
    <property type="molecule type" value="Genomic_DNA"/>
</dbReference>
<keyword evidence="3" id="KW-1185">Reference proteome</keyword>
<dbReference type="AlphaFoldDB" id="A0A7H1M875"/>
<feature type="region of interest" description="Disordered" evidence="1">
    <location>
        <begin position="1"/>
        <end position="25"/>
    </location>
</feature>
<evidence type="ECO:0000313" key="3">
    <source>
        <dbReference type="Proteomes" id="UP000516412"/>
    </source>
</evidence>
<name>A0A7H1M875_9NEIS</name>